<evidence type="ECO:0000313" key="10">
    <source>
        <dbReference type="Proteomes" id="UP001057753"/>
    </source>
</evidence>
<feature type="domain" description="Acyltransferase 3" evidence="8">
    <location>
        <begin position="7"/>
        <end position="327"/>
    </location>
</feature>
<dbReference type="PANTHER" id="PTHR40074">
    <property type="entry name" value="O-ACETYLTRANSFERASE WECH"/>
    <property type="match status" value="1"/>
</dbReference>
<evidence type="ECO:0000256" key="2">
    <source>
        <dbReference type="ARBA" id="ARBA00007400"/>
    </source>
</evidence>
<dbReference type="InterPro" id="IPR002656">
    <property type="entry name" value="Acyl_transf_3_dom"/>
</dbReference>
<proteinExistence type="inferred from homology"/>
<sequence length="362" mass="43137">MVKEIFVLRSVGCLCIVFLHSIYIALTSLPEREIGALSESLFDSLQLLLYFGTPMFIFISQFLISYSYRERPLPNHFLTKRFRYILIPFICMAIFYSLPTLLEGSTNWLTKFAMNVLLGDYHGYFILIIFQFYLFHKYFNHYLRKMPPKVVFLLAFLINGSYLWTFNFTSPPDSLPYSEYIWERLYWMPLFGWLFYFVLGYYAGLYYEKLIVFLERWRYVLLIGPLVSSGILLFLYHTDIIGVHSSKRIDILFHTTFICFCLFYLTSLFKKLPQFLVLISRYSFGIYLLHYFYIFVADYLFRLYPLQLGVMYIFLLFGFSLVGSIVTIYWLNKWRYGYLIIGKVGVPYVEAAPSQRVKIKES</sequence>
<dbReference type="GO" id="GO:0016413">
    <property type="term" value="F:O-acetyltransferase activity"/>
    <property type="evidence" value="ECO:0007669"/>
    <property type="project" value="TreeGrafter"/>
</dbReference>
<keyword evidence="6 7" id="KW-0472">Membrane</keyword>
<evidence type="ECO:0000313" key="9">
    <source>
        <dbReference type="EMBL" id="MCR6096357.1"/>
    </source>
</evidence>
<keyword evidence="4 7" id="KW-0812">Transmembrane</keyword>
<feature type="transmembrane region" description="Helical" evidence="7">
    <location>
        <begin position="84"/>
        <end position="101"/>
    </location>
</feature>
<name>A0A9Q4B1L1_SALAG</name>
<keyword evidence="3" id="KW-1003">Cell membrane</keyword>
<feature type="transmembrane region" description="Helical" evidence="7">
    <location>
        <begin position="186"/>
        <end position="207"/>
    </location>
</feature>
<feature type="transmembrane region" description="Helical" evidence="7">
    <location>
        <begin position="7"/>
        <end position="26"/>
    </location>
</feature>
<keyword evidence="9" id="KW-0012">Acyltransferase</keyword>
<feature type="transmembrane region" description="Helical" evidence="7">
    <location>
        <begin position="308"/>
        <end position="331"/>
    </location>
</feature>
<evidence type="ECO:0000259" key="8">
    <source>
        <dbReference type="Pfam" id="PF01757"/>
    </source>
</evidence>
<comment type="caution">
    <text evidence="9">The sequence shown here is derived from an EMBL/GenBank/DDBJ whole genome shotgun (WGS) entry which is preliminary data.</text>
</comment>
<feature type="transmembrane region" description="Helical" evidence="7">
    <location>
        <begin position="219"/>
        <end position="237"/>
    </location>
</feature>
<comment type="similarity">
    <text evidence="2">Belongs to the acyltransferase 3 family.</text>
</comment>
<evidence type="ECO:0000256" key="5">
    <source>
        <dbReference type="ARBA" id="ARBA00022989"/>
    </source>
</evidence>
<feature type="transmembrane region" description="Helical" evidence="7">
    <location>
        <begin position="121"/>
        <end position="138"/>
    </location>
</feature>
<feature type="transmembrane region" description="Helical" evidence="7">
    <location>
        <begin position="275"/>
        <end position="296"/>
    </location>
</feature>
<evidence type="ECO:0000256" key="3">
    <source>
        <dbReference type="ARBA" id="ARBA00022475"/>
    </source>
</evidence>
<protein>
    <submittedName>
        <fullName evidence="9">Acyltransferase family protein</fullName>
    </submittedName>
</protein>
<dbReference type="EMBL" id="JABXYM010000001">
    <property type="protein sequence ID" value="MCR6096357.1"/>
    <property type="molecule type" value="Genomic_DNA"/>
</dbReference>
<dbReference type="GO" id="GO:0009246">
    <property type="term" value="P:enterobacterial common antigen biosynthetic process"/>
    <property type="evidence" value="ECO:0007669"/>
    <property type="project" value="TreeGrafter"/>
</dbReference>
<evidence type="ECO:0000256" key="1">
    <source>
        <dbReference type="ARBA" id="ARBA00004651"/>
    </source>
</evidence>
<evidence type="ECO:0000256" key="7">
    <source>
        <dbReference type="SAM" id="Phobius"/>
    </source>
</evidence>
<keyword evidence="5 7" id="KW-1133">Transmembrane helix</keyword>
<reference evidence="9" key="1">
    <citation type="submission" date="2020-06" db="EMBL/GenBank/DDBJ databases">
        <title>Insight into the genomes of haloalkaliphilic bacilli from Kenyan soda lakes.</title>
        <authorList>
            <person name="Mwirichia R."/>
            <person name="Villamizar G.C."/>
            <person name="Poehlein A."/>
            <person name="Mugweru J."/>
            <person name="Kipnyargis A."/>
            <person name="Kiplimo D."/>
            <person name="Orwa P."/>
            <person name="Daniel R."/>
        </authorList>
    </citation>
    <scope>NUCLEOTIDE SEQUENCE</scope>
    <source>
        <strain evidence="9">B1096_S55</strain>
    </source>
</reference>
<feature type="transmembrane region" description="Helical" evidence="7">
    <location>
        <begin position="150"/>
        <end position="166"/>
    </location>
</feature>
<feature type="transmembrane region" description="Helical" evidence="7">
    <location>
        <begin position="249"/>
        <end position="268"/>
    </location>
</feature>
<keyword evidence="9" id="KW-0808">Transferase</keyword>
<dbReference type="GO" id="GO:0005886">
    <property type="term" value="C:plasma membrane"/>
    <property type="evidence" value="ECO:0007669"/>
    <property type="project" value="UniProtKB-SubCell"/>
</dbReference>
<evidence type="ECO:0000256" key="4">
    <source>
        <dbReference type="ARBA" id="ARBA00022692"/>
    </source>
</evidence>
<dbReference type="AlphaFoldDB" id="A0A9Q4B1L1"/>
<dbReference type="PANTHER" id="PTHR40074:SF2">
    <property type="entry name" value="O-ACETYLTRANSFERASE WECH"/>
    <property type="match status" value="1"/>
</dbReference>
<organism evidence="9 10">
    <name type="scientific">Salipaludibacillus agaradhaerens</name>
    <name type="common">Bacillus agaradhaerens</name>
    <dbReference type="NCBI Taxonomy" id="76935"/>
    <lineage>
        <taxon>Bacteria</taxon>
        <taxon>Bacillati</taxon>
        <taxon>Bacillota</taxon>
        <taxon>Bacilli</taxon>
        <taxon>Bacillales</taxon>
        <taxon>Bacillaceae</taxon>
    </lineage>
</organism>
<dbReference type="Proteomes" id="UP001057753">
    <property type="component" value="Unassembled WGS sequence"/>
</dbReference>
<dbReference type="RefSeq" id="WP_257820980.1">
    <property type="nucleotide sequence ID" value="NZ_JABXYM010000001.1"/>
</dbReference>
<accession>A0A9Q4B1L1</accession>
<feature type="transmembrane region" description="Helical" evidence="7">
    <location>
        <begin position="46"/>
        <end position="64"/>
    </location>
</feature>
<dbReference type="Pfam" id="PF01757">
    <property type="entry name" value="Acyl_transf_3"/>
    <property type="match status" value="1"/>
</dbReference>
<keyword evidence="10" id="KW-1185">Reference proteome</keyword>
<gene>
    <name evidence="9" type="ORF">HXA33_07315</name>
</gene>
<comment type="subcellular location">
    <subcellularLocation>
        <location evidence="1">Cell membrane</location>
        <topology evidence="1">Multi-pass membrane protein</topology>
    </subcellularLocation>
</comment>
<evidence type="ECO:0000256" key="6">
    <source>
        <dbReference type="ARBA" id="ARBA00023136"/>
    </source>
</evidence>